<dbReference type="GeneID" id="30180721"/>
<accession>A0A1E3NP24</accession>
<dbReference type="OrthoDB" id="185373at2759"/>
<keyword evidence="4" id="KW-1185">Reference proteome</keyword>
<dbReference type="AlphaFoldDB" id="A0A1E3NP24"/>
<dbReference type="EMBL" id="KV454002">
    <property type="protein sequence ID" value="ODQ47844.1"/>
    <property type="molecule type" value="Genomic_DNA"/>
</dbReference>
<proteinExistence type="predicted"/>
<feature type="coiled-coil region" evidence="2">
    <location>
        <begin position="1204"/>
        <end position="1252"/>
    </location>
</feature>
<dbReference type="Gene3D" id="1.25.40.10">
    <property type="entry name" value="Tetratricopeptide repeat domain"/>
    <property type="match status" value="1"/>
</dbReference>
<keyword evidence="2" id="KW-0175">Coiled coil</keyword>
<reference evidence="3 4" key="1">
    <citation type="journal article" date="2016" name="Proc. Natl. Acad. Sci. U.S.A.">
        <title>Comparative genomics of biotechnologically important yeasts.</title>
        <authorList>
            <person name="Riley R."/>
            <person name="Haridas S."/>
            <person name="Wolfe K.H."/>
            <person name="Lopes M.R."/>
            <person name="Hittinger C.T."/>
            <person name="Goeker M."/>
            <person name="Salamov A.A."/>
            <person name="Wisecaver J.H."/>
            <person name="Long T.M."/>
            <person name="Calvey C.H."/>
            <person name="Aerts A.L."/>
            <person name="Barry K.W."/>
            <person name="Choi C."/>
            <person name="Clum A."/>
            <person name="Coughlan A.Y."/>
            <person name="Deshpande S."/>
            <person name="Douglass A.P."/>
            <person name="Hanson S.J."/>
            <person name="Klenk H.-P."/>
            <person name="LaButti K.M."/>
            <person name="Lapidus A."/>
            <person name="Lindquist E.A."/>
            <person name="Lipzen A.M."/>
            <person name="Meier-Kolthoff J.P."/>
            <person name="Ohm R.A."/>
            <person name="Otillar R.P."/>
            <person name="Pangilinan J.L."/>
            <person name="Peng Y."/>
            <person name="Rokas A."/>
            <person name="Rosa C.A."/>
            <person name="Scheuner C."/>
            <person name="Sibirny A.A."/>
            <person name="Slot J.C."/>
            <person name="Stielow J.B."/>
            <person name="Sun H."/>
            <person name="Kurtzman C.P."/>
            <person name="Blackwell M."/>
            <person name="Grigoriev I.V."/>
            <person name="Jeffries T.W."/>
        </authorList>
    </citation>
    <scope>NUCLEOTIDE SEQUENCE [LARGE SCALE GENOMIC DNA]</scope>
    <source>
        <strain evidence="3 4">NRRL Y-2026</strain>
    </source>
</reference>
<dbReference type="PANTHER" id="PTHR47941">
    <property type="entry name" value="PENTATRICOPEPTIDE REPEAT-CONTAINING PROTEIN 3, MITOCHONDRIAL"/>
    <property type="match status" value="1"/>
</dbReference>
<name>A0A1E3NP24_9ASCO</name>
<evidence type="ECO:0000313" key="4">
    <source>
        <dbReference type="Proteomes" id="UP000094455"/>
    </source>
</evidence>
<dbReference type="InterPro" id="IPR011990">
    <property type="entry name" value="TPR-like_helical_dom_sf"/>
</dbReference>
<keyword evidence="1" id="KW-0677">Repeat</keyword>
<protein>
    <submittedName>
        <fullName evidence="3">Uncharacterized protein</fullName>
    </submittedName>
</protein>
<gene>
    <name evidence="3" type="ORF">PICMEDRAFT_71869</name>
</gene>
<evidence type="ECO:0000256" key="2">
    <source>
        <dbReference type="SAM" id="Coils"/>
    </source>
</evidence>
<organism evidence="3 4">
    <name type="scientific">Pichia membranifaciens NRRL Y-2026</name>
    <dbReference type="NCBI Taxonomy" id="763406"/>
    <lineage>
        <taxon>Eukaryota</taxon>
        <taxon>Fungi</taxon>
        <taxon>Dikarya</taxon>
        <taxon>Ascomycota</taxon>
        <taxon>Saccharomycotina</taxon>
        <taxon>Pichiomycetes</taxon>
        <taxon>Pichiales</taxon>
        <taxon>Pichiaceae</taxon>
        <taxon>Pichia</taxon>
    </lineage>
</organism>
<evidence type="ECO:0000313" key="3">
    <source>
        <dbReference type="EMBL" id="ODQ47844.1"/>
    </source>
</evidence>
<dbReference type="STRING" id="763406.A0A1E3NP24"/>
<evidence type="ECO:0000256" key="1">
    <source>
        <dbReference type="ARBA" id="ARBA00022737"/>
    </source>
</evidence>
<sequence length="1269" mass="150950">MPNVKLAFERYMDFVKIQRRESMLKWCLELPSCVLGPDTSIASNKLFRDTMPTSEIRKQGIAIPLVLKTIINPQLRTMVSIRKHLRLIKRDFTSTTTRFFDNNFDILIDGDTSDSQVREDAQQKYEDICSELKFFDNNYPEAFTPDIIMKVSKLFDWLYSNKQFSIANNLLHKICPNYDIFFKFNQYSKMIEVFDKFGKPDDLFQFCEVFKYDKIPNIWRKVDRLGNDESVTQLIKLSDVRLFEEAKLLLDNLLQDASPNGLKYFTFRVCSSLYKKFDSNSKNQLYDYLLHLSEPLKKFFPPSLISQLVATYSSDAKHDLDSQYLFLESFMKMHYNPDDINENSYQYKLISSLPKDSSPILKFKLWFDYCYNDEKLRYDRDIRPIIYLRNNKLHFVPRYFEKVLGFDTVKLNTVFSILIYTHSKYEPGSSLGQTFYQLKKKLLLPISGADKIGYLRSLTSCKKYSKAFNFLQQCLKENPEFETDETLNPILIVLAKNKDWSQLESIYNDRYEHNEVISKDQYITLFIALSIRPGTNKIIMELWENYLKRGFEPNDQILSSIILCFINNKSYEESLQWFTAYSHYNVDLTSKSYGLMLYALAGMKNTESIFRVLDELTKKSVRLPKNIFSPVFVQLAEMGDYKSIETILATYYPQFNLSVERDDTRWIMKSHYHANRFTLIIKDYMGMGEHEILYKDSLMALESAIKYSDVKTFEQVWTKAYAIHNLRGDLDIKAYIHYMAYWVRKYGAFGIEMKLNEIKLQLNCQTFPTILFNQMIFSCLRTHRPWLTKKVVRIALMHNVVPSPKTYSLILQSNVCMPWVARNSIDETVTILEEFLVNRKEDKFGKLNDDINPMSLKLVLKAVIKYQDVYEARRLFEIYVESSRDNLLDNLHILNIELMLLGEEERWVEFDGCYDRYMTLLFKLIEKARFRDKELNKRFDNDEFSRLDVHRDVYLRSRYDEYKIRNYKGTNAKIPNWIKKAHSDLWIYRLKQLEVAERLGEVNEIMKSLIAKGLVFDNKNLNETALFLSQRPEVLEEAASFIDRFILPHHIKERQFKLMRLRYTTDELPGIRKKSTYSFDREIYFEVMKNLSDTLNHRLTPEQRAELLNSISNSPNKYILKNMEQILKERRHIRSSYLQTKKLRTVFYRGIRSRMKAETKRKKKNMNMWRLKDSMDYKGRMQTLKKEMDYIIWKTHELTSGDGDDKHTRRIRQASKEVLELQREKHVVRGRMNELRREKNRQLKEIIEKDAAGRRGRSFKVGRLDLNQL</sequence>
<dbReference type="RefSeq" id="XP_019018957.1">
    <property type="nucleotide sequence ID" value="XM_019164034.1"/>
</dbReference>
<dbReference type="Proteomes" id="UP000094455">
    <property type="component" value="Unassembled WGS sequence"/>
</dbReference>